<dbReference type="PRINTS" id="PR00477">
    <property type="entry name" value="PHGLYCKINASE"/>
</dbReference>
<comment type="subunit">
    <text evidence="4 13">Monomer.</text>
</comment>
<evidence type="ECO:0000256" key="6">
    <source>
        <dbReference type="ARBA" id="ARBA00016471"/>
    </source>
</evidence>
<dbReference type="AlphaFoldDB" id="A0A8J3NWD5"/>
<dbReference type="Gene3D" id="3.40.50.1260">
    <property type="entry name" value="Phosphoglycerate kinase, N-terminal domain"/>
    <property type="match status" value="2"/>
</dbReference>
<evidence type="ECO:0000256" key="5">
    <source>
        <dbReference type="ARBA" id="ARBA00013061"/>
    </source>
</evidence>
<evidence type="ECO:0000256" key="15">
    <source>
        <dbReference type="PIRSR" id="PIRSR000724-2"/>
    </source>
</evidence>
<evidence type="ECO:0000256" key="14">
    <source>
        <dbReference type="PIRSR" id="PIRSR000724-1"/>
    </source>
</evidence>
<evidence type="ECO:0000256" key="1">
    <source>
        <dbReference type="ARBA" id="ARBA00000642"/>
    </source>
</evidence>
<keyword evidence="8 13" id="KW-0808">Transferase</keyword>
<gene>
    <name evidence="13 17" type="primary">pgk</name>
    <name evidence="17" type="ORF">Cci01nite_02040</name>
</gene>
<dbReference type="GO" id="GO:0005829">
    <property type="term" value="C:cytosol"/>
    <property type="evidence" value="ECO:0007669"/>
    <property type="project" value="TreeGrafter"/>
</dbReference>
<dbReference type="HAMAP" id="MF_00145">
    <property type="entry name" value="Phosphoglyc_kinase"/>
    <property type="match status" value="1"/>
</dbReference>
<evidence type="ECO:0000256" key="8">
    <source>
        <dbReference type="ARBA" id="ARBA00022679"/>
    </source>
</evidence>
<keyword evidence="18" id="KW-1185">Reference proteome</keyword>
<feature type="binding site" evidence="13 14">
    <location>
        <begin position="22"/>
        <end position="24"/>
    </location>
    <ligand>
        <name>substrate</name>
    </ligand>
</feature>
<evidence type="ECO:0000256" key="3">
    <source>
        <dbReference type="ARBA" id="ARBA00008982"/>
    </source>
</evidence>
<keyword evidence="11 13" id="KW-0067">ATP-binding</keyword>
<dbReference type="CDD" id="cd00318">
    <property type="entry name" value="Phosphoglycerate_kinase"/>
    <property type="match status" value="1"/>
</dbReference>
<evidence type="ECO:0000256" key="9">
    <source>
        <dbReference type="ARBA" id="ARBA00022741"/>
    </source>
</evidence>
<evidence type="ECO:0000256" key="13">
    <source>
        <dbReference type="HAMAP-Rule" id="MF_00145"/>
    </source>
</evidence>
<dbReference type="PIRSF" id="PIRSF000724">
    <property type="entry name" value="Pgk"/>
    <property type="match status" value="1"/>
</dbReference>
<comment type="catalytic activity">
    <reaction evidence="1 13 16">
        <text>(2R)-3-phosphoglycerate + ATP = (2R)-3-phospho-glyceroyl phosphate + ADP</text>
        <dbReference type="Rhea" id="RHEA:14801"/>
        <dbReference type="ChEBI" id="CHEBI:30616"/>
        <dbReference type="ChEBI" id="CHEBI:57604"/>
        <dbReference type="ChEBI" id="CHEBI:58272"/>
        <dbReference type="ChEBI" id="CHEBI:456216"/>
        <dbReference type="EC" id="2.7.2.3"/>
    </reaction>
</comment>
<dbReference type="UniPathway" id="UPA00109">
    <property type="reaction ID" value="UER00185"/>
</dbReference>
<dbReference type="Proteomes" id="UP000659904">
    <property type="component" value="Unassembled WGS sequence"/>
</dbReference>
<evidence type="ECO:0000256" key="11">
    <source>
        <dbReference type="ARBA" id="ARBA00022840"/>
    </source>
</evidence>
<feature type="binding site" evidence="13">
    <location>
        <position position="40"/>
    </location>
    <ligand>
        <name>substrate</name>
    </ligand>
</feature>
<evidence type="ECO:0000256" key="10">
    <source>
        <dbReference type="ARBA" id="ARBA00022777"/>
    </source>
</evidence>
<dbReference type="InterPro" id="IPR001576">
    <property type="entry name" value="Phosphoglycerate_kinase"/>
</dbReference>
<feature type="binding site" evidence="13 15">
    <location>
        <position position="209"/>
    </location>
    <ligand>
        <name>ATP</name>
        <dbReference type="ChEBI" id="CHEBI:30616"/>
    </ligand>
</feature>
<protein>
    <recommendedName>
        <fullName evidence="6 13">Phosphoglycerate kinase</fullName>
        <ecNumber evidence="5 13">2.7.2.3</ecNumber>
    </recommendedName>
</protein>
<evidence type="ECO:0000256" key="16">
    <source>
        <dbReference type="RuleBase" id="RU000532"/>
    </source>
</evidence>
<feature type="binding site" evidence="14">
    <location>
        <position position="159"/>
    </location>
    <ligand>
        <name>(2R)-3-phosphoglycerate</name>
        <dbReference type="ChEBI" id="CHEBI:58272"/>
    </ligand>
</feature>
<dbReference type="SUPFAM" id="SSF53748">
    <property type="entry name" value="Phosphoglycerate kinase"/>
    <property type="match status" value="1"/>
</dbReference>
<evidence type="ECO:0000256" key="2">
    <source>
        <dbReference type="ARBA" id="ARBA00004838"/>
    </source>
</evidence>
<feature type="binding site" evidence="14">
    <location>
        <position position="122"/>
    </location>
    <ligand>
        <name>(2R)-3-phosphoglycerate</name>
        <dbReference type="ChEBI" id="CHEBI:58272"/>
    </ligand>
</feature>
<feature type="binding site" evidence="13 15">
    <location>
        <begin position="354"/>
        <end position="357"/>
    </location>
    <ligand>
        <name>ATP</name>
        <dbReference type="ChEBI" id="CHEBI:30616"/>
    </ligand>
</feature>
<dbReference type="EMBL" id="BONH01000001">
    <property type="protein sequence ID" value="GIF95110.1"/>
    <property type="molecule type" value="Genomic_DNA"/>
</dbReference>
<keyword evidence="7 13" id="KW-0963">Cytoplasm</keyword>
<dbReference type="GO" id="GO:0005524">
    <property type="term" value="F:ATP binding"/>
    <property type="evidence" value="ECO:0007669"/>
    <property type="project" value="UniProtKB-KW"/>
</dbReference>
<keyword evidence="12 13" id="KW-0324">Glycolysis</keyword>
<feature type="binding site" evidence="13">
    <location>
        <position position="159"/>
    </location>
    <ligand>
        <name>substrate</name>
    </ligand>
</feature>
<dbReference type="PROSITE" id="PS00111">
    <property type="entry name" value="PGLYCERATE_KINASE"/>
    <property type="match status" value="1"/>
</dbReference>
<sequence>MRSLDELLAEGVSGRRVLVRADLNVPFVKDSPGTIADDGRIRAVLPTITALRDAGASVIVMSHLGRPKGEPDPKYTLAPVATRFAELLGSPVTFAGDTVGPSAQEAVAALTPGGVVLLENLRFNAGETSKDDAVRGAFADQLAAFGDVYVDDAFGAVHRKHASVYDVASRLPHYAGGLVLREVEVLKRLTEDPATPYVVILGGSKVSDKLAVIEALLGKADKLLIGGGMCFTFLKAQGHEVGASLLQEEMLDTCRDLLARAGDRIVLPTDVVVADRFAGDAATDTVAATAIPAGWLGLDIGPESVALFTEALSGARTVFWNGPMGVFELAPFANGTRGVAEAITKVDGFTVVGGGDSAAAVRALGLDEAAFGHISTGGGASLEYLEGKSLPGLEALEA</sequence>
<organism evidence="17 18">
    <name type="scientific">Catellatospora citrea</name>
    <dbReference type="NCBI Taxonomy" id="53366"/>
    <lineage>
        <taxon>Bacteria</taxon>
        <taxon>Bacillati</taxon>
        <taxon>Actinomycetota</taxon>
        <taxon>Actinomycetes</taxon>
        <taxon>Micromonosporales</taxon>
        <taxon>Micromonosporaceae</taxon>
        <taxon>Catellatospora</taxon>
    </lineage>
</organism>
<dbReference type="RefSeq" id="WP_120315987.1">
    <property type="nucleotide sequence ID" value="NZ_BONH01000001.1"/>
</dbReference>
<accession>A0A8J3NWD5</accession>
<dbReference type="InterPro" id="IPR036043">
    <property type="entry name" value="Phosphoglycerate_kinase_sf"/>
</dbReference>
<dbReference type="InterPro" id="IPR015911">
    <property type="entry name" value="Phosphoglycerate_kinase_CS"/>
</dbReference>
<reference evidence="17 18" key="1">
    <citation type="submission" date="2021-01" db="EMBL/GenBank/DDBJ databases">
        <title>Whole genome shotgun sequence of Catellatospora citrea NBRC 14495.</title>
        <authorList>
            <person name="Komaki H."/>
            <person name="Tamura T."/>
        </authorList>
    </citation>
    <scope>NUCLEOTIDE SEQUENCE [LARGE SCALE GENOMIC DNA]</scope>
    <source>
        <strain evidence="17 18">NBRC 14495</strain>
    </source>
</reference>
<comment type="pathway">
    <text evidence="2 13">Carbohydrate degradation; glycolysis; pyruvate from D-glyceraldehyde 3-phosphate: step 2/5.</text>
</comment>
<dbReference type="FunFam" id="3.40.50.1260:FF:000006">
    <property type="entry name" value="Phosphoglycerate kinase"/>
    <property type="match status" value="1"/>
</dbReference>
<evidence type="ECO:0000256" key="7">
    <source>
        <dbReference type="ARBA" id="ARBA00022490"/>
    </source>
</evidence>
<evidence type="ECO:0000256" key="12">
    <source>
        <dbReference type="ARBA" id="ARBA00023152"/>
    </source>
</evidence>
<dbReference type="InterPro" id="IPR015824">
    <property type="entry name" value="Phosphoglycerate_kinase_N"/>
</dbReference>
<feature type="binding site" evidence="14">
    <location>
        <position position="40"/>
    </location>
    <ligand>
        <name>(2R)-3-phosphoglycerate</name>
        <dbReference type="ChEBI" id="CHEBI:58272"/>
    </ligand>
</feature>
<dbReference type="GO" id="GO:0006094">
    <property type="term" value="P:gluconeogenesis"/>
    <property type="evidence" value="ECO:0007669"/>
    <property type="project" value="TreeGrafter"/>
</dbReference>
<dbReference type="PANTHER" id="PTHR11406">
    <property type="entry name" value="PHOSPHOGLYCERATE KINASE"/>
    <property type="match status" value="1"/>
</dbReference>
<comment type="caution">
    <text evidence="17">The sequence shown here is derived from an EMBL/GenBank/DDBJ whole genome shotgun (WGS) entry which is preliminary data.</text>
</comment>
<evidence type="ECO:0000313" key="17">
    <source>
        <dbReference type="EMBL" id="GIF95110.1"/>
    </source>
</evidence>
<dbReference type="FunFam" id="3.40.50.1260:FF:000031">
    <property type="entry name" value="Phosphoglycerate kinase 1"/>
    <property type="match status" value="1"/>
</dbReference>
<feature type="binding site" evidence="13">
    <location>
        <position position="122"/>
    </location>
    <ligand>
        <name>substrate</name>
    </ligand>
</feature>
<evidence type="ECO:0000256" key="4">
    <source>
        <dbReference type="ARBA" id="ARBA00011245"/>
    </source>
</evidence>
<proteinExistence type="inferred from homology"/>
<evidence type="ECO:0000313" key="18">
    <source>
        <dbReference type="Proteomes" id="UP000659904"/>
    </source>
</evidence>
<dbReference type="PANTHER" id="PTHR11406:SF23">
    <property type="entry name" value="PHOSPHOGLYCERATE KINASE 1, CHLOROPLASTIC-RELATED"/>
    <property type="match status" value="1"/>
</dbReference>
<feature type="binding site" evidence="13 14">
    <location>
        <begin position="63"/>
        <end position="66"/>
    </location>
    <ligand>
        <name>substrate</name>
    </ligand>
</feature>
<keyword evidence="10 13" id="KW-0418">Kinase</keyword>
<dbReference type="GO" id="GO:0006096">
    <property type="term" value="P:glycolytic process"/>
    <property type="evidence" value="ECO:0007669"/>
    <property type="project" value="UniProtKB-UniRule"/>
</dbReference>
<dbReference type="EC" id="2.7.2.3" evidence="5 13"/>
<comment type="similarity">
    <text evidence="3 13 16">Belongs to the phosphoglycerate kinase family.</text>
</comment>
<name>A0A8J3NWD5_9ACTN</name>
<comment type="subcellular location">
    <subcellularLocation>
        <location evidence="13">Cytoplasm</location>
    </subcellularLocation>
</comment>
<keyword evidence="9 13" id="KW-0547">Nucleotide-binding</keyword>
<feature type="binding site" evidence="13">
    <location>
        <position position="297"/>
    </location>
    <ligand>
        <name>ATP</name>
        <dbReference type="ChEBI" id="CHEBI:30616"/>
    </ligand>
</feature>
<dbReference type="GO" id="GO:0043531">
    <property type="term" value="F:ADP binding"/>
    <property type="evidence" value="ECO:0007669"/>
    <property type="project" value="TreeGrafter"/>
</dbReference>
<dbReference type="GO" id="GO:0004618">
    <property type="term" value="F:phosphoglycerate kinase activity"/>
    <property type="evidence" value="ECO:0007669"/>
    <property type="project" value="UniProtKB-UniRule"/>
</dbReference>
<dbReference type="Pfam" id="PF00162">
    <property type="entry name" value="PGK"/>
    <property type="match status" value="1"/>
</dbReference>
<feature type="binding site" evidence="13 15">
    <location>
        <position position="328"/>
    </location>
    <ligand>
        <name>ATP</name>
        <dbReference type="ChEBI" id="CHEBI:30616"/>
    </ligand>
</feature>